<dbReference type="GeneID" id="20200837"/>
<comment type="caution">
    <text evidence="1">Lacks conserved residue(s) required for the propagation of feature annotation.</text>
</comment>
<dbReference type="EnsemblMetazoa" id="HelroT165066">
    <property type="protein sequence ID" value="HelroP165066"/>
    <property type="gene ID" value="HelroG165066"/>
</dbReference>
<evidence type="ECO:0000256" key="1">
    <source>
        <dbReference type="PROSITE-ProRule" id="PRU00076"/>
    </source>
</evidence>
<accession>T1EW87</accession>
<keyword evidence="2" id="KW-1133">Transmembrane helix</keyword>
<feature type="transmembrane region" description="Helical" evidence="2">
    <location>
        <begin position="147"/>
        <end position="168"/>
    </location>
</feature>
<dbReference type="Gene3D" id="2.10.25.10">
    <property type="entry name" value="Laminin"/>
    <property type="match status" value="1"/>
</dbReference>
<gene>
    <name evidence="5" type="primary">20200837</name>
    <name evidence="4" type="ORF">HELRODRAFT_165066</name>
</gene>
<keyword evidence="2" id="KW-0472">Membrane</keyword>
<dbReference type="PROSITE" id="PS00022">
    <property type="entry name" value="EGF_1"/>
    <property type="match status" value="1"/>
</dbReference>
<evidence type="ECO:0000313" key="5">
    <source>
        <dbReference type="EnsemblMetazoa" id="HelroP165066"/>
    </source>
</evidence>
<dbReference type="KEGG" id="hro:HELRODRAFT_165066"/>
<dbReference type="EMBL" id="KB097639">
    <property type="protein sequence ID" value="ESN92930.1"/>
    <property type="molecule type" value="Genomic_DNA"/>
</dbReference>
<keyword evidence="6" id="KW-1185">Reference proteome</keyword>
<keyword evidence="1" id="KW-1015">Disulfide bond</keyword>
<proteinExistence type="predicted"/>
<reference evidence="6" key="1">
    <citation type="submission" date="2012-12" db="EMBL/GenBank/DDBJ databases">
        <authorList>
            <person name="Hellsten U."/>
            <person name="Grimwood J."/>
            <person name="Chapman J.A."/>
            <person name="Shapiro H."/>
            <person name="Aerts A."/>
            <person name="Otillar R.P."/>
            <person name="Terry A.Y."/>
            <person name="Boore J.L."/>
            <person name="Simakov O."/>
            <person name="Marletaz F."/>
            <person name="Cho S.-J."/>
            <person name="Edsinger-Gonzales E."/>
            <person name="Havlak P."/>
            <person name="Kuo D.-H."/>
            <person name="Larsson T."/>
            <person name="Lv J."/>
            <person name="Arendt D."/>
            <person name="Savage R."/>
            <person name="Osoegawa K."/>
            <person name="de Jong P."/>
            <person name="Lindberg D.R."/>
            <person name="Seaver E.C."/>
            <person name="Weisblat D.A."/>
            <person name="Putnam N.H."/>
            <person name="Grigoriev I.V."/>
            <person name="Rokhsar D.S."/>
        </authorList>
    </citation>
    <scope>NUCLEOTIDE SEQUENCE</scope>
</reference>
<feature type="disulfide bond" evidence="1">
    <location>
        <begin position="63"/>
        <end position="73"/>
    </location>
</feature>
<evidence type="ECO:0000313" key="6">
    <source>
        <dbReference type="Proteomes" id="UP000015101"/>
    </source>
</evidence>
<dbReference type="Proteomes" id="UP000015101">
    <property type="component" value="Unassembled WGS sequence"/>
</dbReference>
<dbReference type="InterPro" id="IPR000742">
    <property type="entry name" value="EGF"/>
</dbReference>
<reference evidence="5" key="3">
    <citation type="submission" date="2015-06" db="UniProtKB">
        <authorList>
            <consortium name="EnsemblMetazoa"/>
        </authorList>
    </citation>
    <scope>IDENTIFICATION</scope>
</reference>
<dbReference type="EMBL" id="AMQM01001928">
    <property type="status" value="NOT_ANNOTATED_CDS"/>
    <property type="molecule type" value="Genomic_DNA"/>
</dbReference>
<sequence>MVTADKLHLMKSHNSICTSLRPLCSDVCVVLGNGKHRCLCPQAFVLRYAKGTKKLGGKASFACYEYCLNEGICHLIDEISICFCNNGFVGDRCEQKSFYKHDENSFDSDFVFSSIFSNNETVKFNSTFSSDKIMMSGSTKKRSSSSLNTVIIIFVVMFMLTTVGFIFYRKGGSRSGIPYFTSVGPEGAYINLVGAILSLTSGETVGYASSVSFSISWAQYLVLTLQTFEHGVPTVYENIRVVFVPVGYGNILHKSVLTDSCLVLEHIS</sequence>
<dbReference type="HOGENOM" id="CLU_1039302_0_0_1"/>
<dbReference type="PROSITE" id="PS50026">
    <property type="entry name" value="EGF_3"/>
    <property type="match status" value="1"/>
</dbReference>
<dbReference type="SUPFAM" id="SSF57196">
    <property type="entry name" value="EGF/Laminin"/>
    <property type="match status" value="1"/>
</dbReference>
<keyword evidence="1" id="KW-0245">EGF-like domain</keyword>
<dbReference type="CTD" id="20200837"/>
<name>T1EW87_HELRO</name>
<dbReference type="RefSeq" id="XP_009029212.1">
    <property type="nucleotide sequence ID" value="XM_009030964.1"/>
</dbReference>
<dbReference type="AlphaFoldDB" id="T1EW87"/>
<feature type="disulfide bond" evidence="1">
    <location>
        <begin position="84"/>
        <end position="93"/>
    </location>
</feature>
<feature type="domain" description="EGF-like" evidence="3">
    <location>
        <begin position="59"/>
        <end position="94"/>
    </location>
</feature>
<keyword evidence="2" id="KW-0812">Transmembrane</keyword>
<dbReference type="InParanoid" id="T1EW87"/>
<dbReference type="PROSITE" id="PS01186">
    <property type="entry name" value="EGF_2"/>
    <property type="match status" value="1"/>
</dbReference>
<organism evidence="5 6">
    <name type="scientific">Helobdella robusta</name>
    <name type="common">Californian leech</name>
    <dbReference type="NCBI Taxonomy" id="6412"/>
    <lineage>
        <taxon>Eukaryota</taxon>
        <taxon>Metazoa</taxon>
        <taxon>Spiralia</taxon>
        <taxon>Lophotrochozoa</taxon>
        <taxon>Annelida</taxon>
        <taxon>Clitellata</taxon>
        <taxon>Hirudinea</taxon>
        <taxon>Rhynchobdellida</taxon>
        <taxon>Glossiphoniidae</taxon>
        <taxon>Helobdella</taxon>
    </lineage>
</organism>
<evidence type="ECO:0000259" key="3">
    <source>
        <dbReference type="PROSITE" id="PS50026"/>
    </source>
</evidence>
<protein>
    <recommendedName>
        <fullName evidence="3">EGF-like domain-containing protein</fullName>
    </recommendedName>
</protein>
<dbReference type="OrthoDB" id="6133584at2759"/>
<evidence type="ECO:0000256" key="2">
    <source>
        <dbReference type="SAM" id="Phobius"/>
    </source>
</evidence>
<evidence type="ECO:0000313" key="4">
    <source>
        <dbReference type="EMBL" id="ESN92930.1"/>
    </source>
</evidence>
<reference evidence="4 6" key="2">
    <citation type="journal article" date="2013" name="Nature">
        <title>Insights into bilaterian evolution from three spiralian genomes.</title>
        <authorList>
            <person name="Simakov O."/>
            <person name="Marletaz F."/>
            <person name="Cho S.J."/>
            <person name="Edsinger-Gonzales E."/>
            <person name="Havlak P."/>
            <person name="Hellsten U."/>
            <person name="Kuo D.H."/>
            <person name="Larsson T."/>
            <person name="Lv J."/>
            <person name="Arendt D."/>
            <person name="Savage R."/>
            <person name="Osoegawa K."/>
            <person name="de Jong P."/>
            <person name="Grimwood J."/>
            <person name="Chapman J.A."/>
            <person name="Shapiro H."/>
            <person name="Aerts A."/>
            <person name="Otillar R.P."/>
            <person name="Terry A.Y."/>
            <person name="Boore J.L."/>
            <person name="Grigoriev I.V."/>
            <person name="Lindberg D.R."/>
            <person name="Seaver E.C."/>
            <person name="Weisblat D.A."/>
            <person name="Putnam N.H."/>
            <person name="Rokhsar D.S."/>
        </authorList>
    </citation>
    <scope>NUCLEOTIDE SEQUENCE</scope>
</reference>